<gene>
    <name evidence="10" type="ORF">EKM59_00915</name>
</gene>
<dbReference type="EMBL" id="RZGR01000002">
    <property type="protein sequence ID" value="RUQ91073.1"/>
    <property type="molecule type" value="Genomic_DNA"/>
</dbReference>
<dbReference type="GO" id="GO:0006744">
    <property type="term" value="P:ubiquinone biosynthetic process"/>
    <property type="evidence" value="ECO:0007669"/>
    <property type="project" value="UniProtKB-UniPathway"/>
</dbReference>
<evidence type="ECO:0000256" key="8">
    <source>
        <dbReference type="SAM" id="Phobius"/>
    </source>
</evidence>
<dbReference type="PRINTS" id="PR00420">
    <property type="entry name" value="RNGMNOXGNASE"/>
</dbReference>
<keyword evidence="8" id="KW-0472">Membrane</keyword>
<dbReference type="RefSeq" id="WP_126953209.1">
    <property type="nucleotide sequence ID" value="NZ_RZGR01000002.1"/>
</dbReference>
<keyword evidence="4" id="KW-0285">Flavoprotein</keyword>
<dbReference type="InterPro" id="IPR010971">
    <property type="entry name" value="UbiH/COQ6"/>
</dbReference>
<evidence type="ECO:0000256" key="6">
    <source>
        <dbReference type="ARBA" id="ARBA00023002"/>
    </source>
</evidence>
<evidence type="ECO:0000259" key="9">
    <source>
        <dbReference type="Pfam" id="PF01494"/>
    </source>
</evidence>
<evidence type="ECO:0000313" key="10">
    <source>
        <dbReference type="EMBL" id="RUQ91073.1"/>
    </source>
</evidence>
<keyword evidence="11" id="KW-1185">Reference proteome</keyword>
<dbReference type="Proteomes" id="UP000288012">
    <property type="component" value="Unassembled WGS sequence"/>
</dbReference>
<keyword evidence="7" id="KW-0503">Monooxygenase</keyword>
<keyword evidence="8" id="KW-1133">Transmembrane helix</keyword>
<keyword evidence="5" id="KW-0274">FAD</keyword>
<dbReference type="InterPro" id="IPR002938">
    <property type="entry name" value="FAD-bd"/>
</dbReference>
<sequence length="403" mass="44019">MVEKEIDILIIGGGLTGATLVLALAAMDLQVLLVEARPFSDKIKADFDSRSLALSPASVQILTKINVWPKLKNHAMPIETIHVSEKLQFGSARLEGNRQHPLGHVVEMQHIQTALHELLPAQQILAPASLLALDAKAGIATIHHGDACIKVKAKLIVAADGSDSCVRQLCGLSAEIKDYKQHALVANMGLSRPHRQFAYERFTRSGPMALLPMTDLRAALVWSLAPADAEKMHSLPEPDFLAILHKEFGYRLGRFTKVGQRSLYPLRQIIMPKQTAWPIIFVGNAAHTLHPVAGQGFNLGLRDVAVLAQCIAQKGLNPGMLNHYQQLRQHDQHLITRLTDGLISLFSSRIPGFAGVRSLGLIALNHTSFLKKLLMRYASGYAGIVPNLVCGIPLEQSAEASHE</sequence>
<evidence type="ECO:0000256" key="2">
    <source>
        <dbReference type="ARBA" id="ARBA00004749"/>
    </source>
</evidence>
<evidence type="ECO:0000256" key="3">
    <source>
        <dbReference type="ARBA" id="ARBA00005349"/>
    </source>
</evidence>
<evidence type="ECO:0000256" key="5">
    <source>
        <dbReference type="ARBA" id="ARBA00022827"/>
    </source>
</evidence>
<dbReference type="GO" id="GO:0008681">
    <property type="term" value="F:2-octaprenyl-6-methoxyphenol hydroxylase activity"/>
    <property type="evidence" value="ECO:0007669"/>
    <property type="project" value="TreeGrafter"/>
</dbReference>
<evidence type="ECO:0000256" key="7">
    <source>
        <dbReference type="ARBA" id="ARBA00023033"/>
    </source>
</evidence>
<dbReference type="InterPro" id="IPR036188">
    <property type="entry name" value="FAD/NAD-bd_sf"/>
</dbReference>
<dbReference type="PROSITE" id="PS01304">
    <property type="entry name" value="UBIH"/>
    <property type="match status" value="1"/>
</dbReference>
<organism evidence="10 11">
    <name type="scientific">Legionella septentrionalis</name>
    <dbReference type="NCBI Taxonomy" id="2498109"/>
    <lineage>
        <taxon>Bacteria</taxon>
        <taxon>Pseudomonadati</taxon>
        <taxon>Pseudomonadota</taxon>
        <taxon>Gammaproteobacteria</taxon>
        <taxon>Legionellales</taxon>
        <taxon>Legionellaceae</taxon>
        <taxon>Legionella</taxon>
    </lineage>
</organism>
<comment type="caution">
    <text evidence="10">The sequence shown here is derived from an EMBL/GenBank/DDBJ whole genome shotgun (WGS) entry which is preliminary data.</text>
</comment>
<name>A0A3S0VBR6_9GAMM</name>
<evidence type="ECO:0000256" key="1">
    <source>
        <dbReference type="ARBA" id="ARBA00001974"/>
    </source>
</evidence>
<evidence type="ECO:0000256" key="4">
    <source>
        <dbReference type="ARBA" id="ARBA00022630"/>
    </source>
</evidence>
<comment type="cofactor">
    <cofactor evidence="1">
        <name>FAD</name>
        <dbReference type="ChEBI" id="CHEBI:57692"/>
    </cofactor>
</comment>
<comment type="similarity">
    <text evidence="3">Belongs to the UbiH/COQ6 family.</text>
</comment>
<dbReference type="UniPathway" id="UPA00232"/>
<dbReference type="Gene3D" id="3.50.50.60">
    <property type="entry name" value="FAD/NAD(P)-binding domain"/>
    <property type="match status" value="2"/>
</dbReference>
<feature type="transmembrane region" description="Helical" evidence="8">
    <location>
        <begin position="6"/>
        <end position="34"/>
    </location>
</feature>
<accession>A0A3S0VBR6</accession>
<dbReference type="Pfam" id="PF01494">
    <property type="entry name" value="FAD_binding_3"/>
    <property type="match status" value="1"/>
</dbReference>
<dbReference type="AlphaFoldDB" id="A0A3S0VBR6"/>
<protein>
    <submittedName>
        <fullName evidence="10">2-octaprenyl-6-methoxyphenyl hydroxylase</fullName>
    </submittedName>
</protein>
<dbReference type="NCBIfam" id="TIGR01988">
    <property type="entry name" value="Ubi-OHases"/>
    <property type="match status" value="1"/>
</dbReference>
<dbReference type="InterPro" id="IPR051205">
    <property type="entry name" value="UbiH/COQ6_monooxygenase"/>
</dbReference>
<dbReference type="InterPro" id="IPR018168">
    <property type="entry name" value="Ubi_Hdrlase_CS"/>
</dbReference>
<dbReference type="SUPFAM" id="SSF51905">
    <property type="entry name" value="FAD/NAD(P)-binding domain"/>
    <property type="match status" value="1"/>
</dbReference>
<dbReference type="PANTHER" id="PTHR43876">
    <property type="entry name" value="UBIQUINONE BIOSYNTHESIS MONOOXYGENASE COQ6, MITOCHONDRIAL"/>
    <property type="match status" value="1"/>
</dbReference>
<feature type="domain" description="FAD-binding" evidence="9">
    <location>
        <begin position="6"/>
        <end position="314"/>
    </location>
</feature>
<keyword evidence="8" id="KW-0812">Transmembrane</keyword>
<dbReference type="OrthoDB" id="9769565at2"/>
<comment type="pathway">
    <text evidence="2">Cofactor biosynthesis; ubiquinone biosynthesis.</text>
</comment>
<dbReference type="PANTHER" id="PTHR43876:SF8">
    <property type="entry name" value="2-OCTAPRENYL-6-METHOXYPHENOL HYDROXYLASE"/>
    <property type="match status" value="1"/>
</dbReference>
<reference evidence="10 11" key="1">
    <citation type="submission" date="2018-12" db="EMBL/GenBank/DDBJ databases">
        <title>Legionella sp,whole genome shotgun sequence.</title>
        <authorList>
            <person name="Wu H."/>
        </authorList>
    </citation>
    <scope>NUCLEOTIDE SEQUENCE [LARGE SCALE GENOMIC DNA]</scope>
    <source>
        <strain evidence="11">km714</strain>
    </source>
</reference>
<evidence type="ECO:0000313" key="11">
    <source>
        <dbReference type="Proteomes" id="UP000288012"/>
    </source>
</evidence>
<dbReference type="GO" id="GO:0071949">
    <property type="term" value="F:FAD binding"/>
    <property type="evidence" value="ECO:0007669"/>
    <property type="project" value="InterPro"/>
</dbReference>
<proteinExistence type="inferred from homology"/>
<keyword evidence="6" id="KW-0560">Oxidoreductase</keyword>